<gene>
    <name evidence="7" type="ORF">ENQ87_13235</name>
</gene>
<dbReference type="HAMAP" id="MF_01411">
    <property type="entry name" value="LPS_assembly_LptD"/>
    <property type="match status" value="1"/>
</dbReference>
<reference evidence="7" key="1">
    <citation type="journal article" date="2020" name="mSystems">
        <title>Genome- and Community-Level Interaction Insights into Carbon Utilization and Element Cycling Functions of Hydrothermarchaeota in Hydrothermal Sediment.</title>
        <authorList>
            <person name="Zhou Z."/>
            <person name="Liu Y."/>
            <person name="Xu W."/>
            <person name="Pan J."/>
            <person name="Luo Z.H."/>
            <person name="Li M."/>
        </authorList>
    </citation>
    <scope>NUCLEOTIDE SEQUENCE [LARGE SCALE GENOMIC DNA]</scope>
    <source>
        <strain evidence="7">SpSt-349</strain>
    </source>
</reference>
<dbReference type="PANTHER" id="PTHR30189:SF1">
    <property type="entry name" value="LPS-ASSEMBLY PROTEIN LPTD"/>
    <property type="match status" value="1"/>
</dbReference>
<dbReference type="GO" id="GO:1990351">
    <property type="term" value="C:transporter complex"/>
    <property type="evidence" value="ECO:0007669"/>
    <property type="project" value="TreeGrafter"/>
</dbReference>
<keyword evidence="2" id="KW-0472">Membrane</keyword>
<organism evidence="7">
    <name type="scientific">Geobacter metallireducens</name>
    <dbReference type="NCBI Taxonomy" id="28232"/>
    <lineage>
        <taxon>Bacteria</taxon>
        <taxon>Pseudomonadati</taxon>
        <taxon>Thermodesulfobacteriota</taxon>
        <taxon>Desulfuromonadia</taxon>
        <taxon>Geobacterales</taxon>
        <taxon>Geobacteraceae</taxon>
        <taxon>Geobacter</taxon>
    </lineage>
</organism>
<dbReference type="Pfam" id="PF13100">
    <property type="entry name" value="OstA_2"/>
    <property type="match status" value="1"/>
</dbReference>
<dbReference type="GO" id="GO:0043165">
    <property type="term" value="P:Gram-negative-bacterium-type cell outer membrane assembly"/>
    <property type="evidence" value="ECO:0007669"/>
    <property type="project" value="InterPro"/>
</dbReference>
<evidence type="ECO:0000256" key="3">
    <source>
        <dbReference type="ARBA" id="ARBA00023237"/>
    </source>
</evidence>
<feature type="domain" description="Organic solvent tolerance-like N-terminal" evidence="6">
    <location>
        <begin position="38"/>
        <end position="103"/>
    </location>
</feature>
<protein>
    <submittedName>
        <fullName evidence="7">LPS-assembly protein LptD</fullName>
    </submittedName>
</protein>
<dbReference type="PANTHER" id="PTHR30189">
    <property type="entry name" value="LPS-ASSEMBLY PROTEIN"/>
    <property type="match status" value="1"/>
</dbReference>
<evidence type="ECO:0000256" key="1">
    <source>
        <dbReference type="ARBA" id="ARBA00022729"/>
    </source>
</evidence>
<evidence type="ECO:0000256" key="2">
    <source>
        <dbReference type="ARBA" id="ARBA00023136"/>
    </source>
</evidence>
<comment type="caution">
    <text evidence="7">The sequence shown here is derived from an EMBL/GenBank/DDBJ whole genome shotgun (WGS) entry which is preliminary data.</text>
</comment>
<sequence>MGTSSYRHFYLFAALVLAAPAGAFAQADAGGPVYVEADTLTHEAAQDRIEATGNVRVRGRGMTLLSDRALLFPERNEAEALGNVTLMGDGDLLRAERLRINYEDETGEVERGDAFIKKGNFHLRAARMFKLGPDSYRLEEGSFTTCDAERPSWKFSASDVNVTLGEYATGKHALFYLSDVPVFYFPYIMFPVRQERQSGFLTPRGGNSSKKGLTFNLAYYWAISPSQDATINLDIQSKRGVGLGVDYRYIRKRGSEGSFRGYAIYDSDQQRFRGDMSQRHLEIVSDTFNIKSDINLVTDRDFYRDFAEKTGVYNRNQLDSSLSLTRLFRRQVLVGEFKYVEDLREDLPDNRKTLQKLPAVSLTGVRERLFGSPLFISHESSVTNFYRREGIKGQRLDVNPVLTAYGKPFDAIEAKAWAGYRLRFYNAYDVPANDGNNLPAADGVHGIGLFSGGGALSSTLVRVYETGSAAVPKVRHVLIPEVRYSYVQERDQDRLPFFDFSDRIVHENRVVYSLANYVTGRFTGADGGAEYRELLYLRLSQGYDFSGERRDLLTLVDAKRPFTDVMLEARVNPLKQVSLSLDSRFNVYDARMSTTAVAAAVRDDSGNAAGMSYRFARDEVDYLEGKVSTALLKPVFLSYSARYSFDREDFLESYYVAEYRHQCWSVSVSYRDRVDTKEFFVNFNLAGIGSLGTVRLF</sequence>
<dbReference type="AlphaFoldDB" id="A0A831UJB3"/>
<feature type="domain" description="LptD C-terminal" evidence="5">
    <location>
        <begin position="272"/>
        <end position="624"/>
    </location>
</feature>
<accession>A0A831UJB3</accession>
<dbReference type="Gene3D" id="2.60.450.10">
    <property type="entry name" value="Lipopolysaccharide (LPS) transport protein A like domain"/>
    <property type="match status" value="1"/>
</dbReference>
<keyword evidence="1 4" id="KW-0732">Signal</keyword>
<keyword evidence="3" id="KW-0998">Cell outer membrane</keyword>
<dbReference type="Pfam" id="PF04453">
    <property type="entry name" value="LptD"/>
    <property type="match status" value="1"/>
</dbReference>
<proteinExistence type="inferred from homology"/>
<feature type="signal peptide" evidence="4">
    <location>
        <begin position="1"/>
        <end position="25"/>
    </location>
</feature>
<dbReference type="InterPro" id="IPR007543">
    <property type="entry name" value="LptD_C"/>
</dbReference>
<evidence type="ECO:0000313" key="7">
    <source>
        <dbReference type="EMBL" id="HEN43309.1"/>
    </source>
</evidence>
<dbReference type="InterPro" id="IPR050218">
    <property type="entry name" value="LptD"/>
</dbReference>
<name>A0A831UJB3_GEOME</name>
<feature type="chain" id="PRO_5039912500" evidence="4">
    <location>
        <begin position="26"/>
        <end position="697"/>
    </location>
</feature>
<dbReference type="InterPro" id="IPR020889">
    <property type="entry name" value="LipoPS_assembly_LptD"/>
</dbReference>
<evidence type="ECO:0000256" key="4">
    <source>
        <dbReference type="SAM" id="SignalP"/>
    </source>
</evidence>
<dbReference type="InterPro" id="IPR005653">
    <property type="entry name" value="OstA-like_N"/>
</dbReference>
<dbReference type="GO" id="GO:0015920">
    <property type="term" value="P:lipopolysaccharide transport"/>
    <property type="evidence" value="ECO:0007669"/>
    <property type="project" value="InterPro"/>
</dbReference>
<evidence type="ECO:0000259" key="5">
    <source>
        <dbReference type="Pfam" id="PF04453"/>
    </source>
</evidence>
<dbReference type="GO" id="GO:0009279">
    <property type="term" value="C:cell outer membrane"/>
    <property type="evidence" value="ECO:0007669"/>
    <property type="project" value="InterPro"/>
</dbReference>
<evidence type="ECO:0000259" key="6">
    <source>
        <dbReference type="Pfam" id="PF13100"/>
    </source>
</evidence>
<dbReference type="EMBL" id="DSOV01000058">
    <property type="protein sequence ID" value="HEN43309.1"/>
    <property type="molecule type" value="Genomic_DNA"/>
</dbReference>